<dbReference type="EMBL" id="SOHJ01000004">
    <property type="protein sequence ID" value="TFD61718.1"/>
    <property type="molecule type" value="Genomic_DNA"/>
</dbReference>
<feature type="domain" description="Bacterial Ig-like" evidence="5">
    <location>
        <begin position="323"/>
        <end position="384"/>
    </location>
</feature>
<dbReference type="OrthoDB" id="2082707at2"/>
<dbReference type="InterPro" id="IPR044016">
    <property type="entry name" value="Big_13"/>
</dbReference>
<dbReference type="NCBIfam" id="NF033510">
    <property type="entry name" value="Ca_tandemer"/>
    <property type="match status" value="2"/>
</dbReference>
<dbReference type="Gene3D" id="2.60.40.10">
    <property type="entry name" value="Immunoglobulins"/>
    <property type="match status" value="2"/>
</dbReference>
<organism evidence="6 7">
    <name type="scientific">Cryobacterium suzukii</name>
    <dbReference type="NCBI Taxonomy" id="1259198"/>
    <lineage>
        <taxon>Bacteria</taxon>
        <taxon>Bacillati</taxon>
        <taxon>Actinomycetota</taxon>
        <taxon>Actinomycetes</taxon>
        <taxon>Micrococcales</taxon>
        <taxon>Microbacteriaceae</taxon>
        <taxon>Cryobacterium</taxon>
    </lineage>
</organism>
<evidence type="ECO:0000256" key="1">
    <source>
        <dbReference type="ARBA" id="ARBA00005445"/>
    </source>
</evidence>
<feature type="domain" description="Bacterial Ig-like" evidence="5">
    <location>
        <begin position="414"/>
        <end position="486"/>
    </location>
</feature>
<dbReference type="AlphaFoldDB" id="A0A4R9AGX5"/>
<dbReference type="Pfam" id="PF11999">
    <property type="entry name" value="Ice_binding"/>
    <property type="match status" value="2"/>
</dbReference>
<sequence>MLERGARFMSQATIFRVAVWSSAILVLSLLPAPAPASAAAPVASLGSAAGFSVSTEADSAEASLADLTVALTVPGTELPVEGEQLALADVTDPAGNVTGPNAAVTLEATRTVPLGLAGPYSVLGGSVSSAGETALTGELGVSPAGAITGAPITSAGVHVNDESAGLANAAVTLAYADAAARPTLHSIAGDLAATTLTAGVYHAAAAISLSGTLTLDGRGDPTSVFIIQVGAALSTAASSQIALVNGAQASNVFWQVLGAVSLGANSLFSGTIVALGAIAIGANATVRGRALSPTGAIALNANRVRFTNTAAPIVVISPGALGYTNLTTPIISGTTSAAAGSMVRVTIDGATQQTSVQAGGTWTVTAPTLAVGPHNVVVTITDEFAVVGTATQSLIADRTAPVVTITPGSTNRATTARPRTSGTTDATPGTFVTVKIADQILTTTVQSGGLWSVLAATLVDGTHQVLAQITDLAGNTGAATQALTVDSKTYPVPLGAAASFSVLTGTAVTSTGVTTLSGDLGVGPGGLIVGFPPGIVTGATHAGDPQAALAVPDLLVAYQDAAGRTATGAFAGDQNGRTFTAGVYHTAAAFALTGALTLDAQNDPSAVFIFQVDAALNTAAASQIKLINGAQASNVFWQVLGAAGTGANSSFVGTILALGAITVGAGAVVDGRVLSYAATITLAANTFTLTDNAGLLTISVPTGAGNLGTRANVVGGGTISGQLGSVKVTDSRTLSTVGWVASVTATALVAQPGQSIPASAISYAAGTIGRDGRATYTANAGGNLTDASPAVTASGVVGYNRASWDPTITVAVPSGSSAGVYSFTITHSVL</sequence>
<accession>A0A4R9AGX5</accession>
<dbReference type="GO" id="GO:0005975">
    <property type="term" value="P:carbohydrate metabolic process"/>
    <property type="evidence" value="ECO:0007669"/>
    <property type="project" value="UniProtKB-ARBA"/>
</dbReference>
<evidence type="ECO:0000256" key="4">
    <source>
        <dbReference type="SAM" id="SignalP"/>
    </source>
</evidence>
<evidence type="ECO:0000256" key="2">
    <source>
        <dbReference type="ARBA" id="ARBA00022729"/>
    </source>
</evidence>
<evidence type="ECO:0000256" key="3">
    <source>
        <dbReference type="SAM" id="MobiDB-lite"/>
    </source>
</evidence>
<feature type="chain" id="PRO_5020804637" evidence="4">
    <location>
        <begin position="39"/>
        <end position="830"/>
    </location>
</feature>
<keyword evidence="2 4" id="KW-0732">Signal</keyword>
<feature type="signal peptide" evidence="4">
    <location>
        <begin position="1"/>
        <end position="38"/>
    </location>
</feature>
<evidence type="ECO:0000313" key="7">
    <source>
        <dbReference type="Proteomes" id="UP000298170"/>
    </source>
</evidence>
<protein>
    <submittedName>
        <fullName evidence="6">DUF3494 domain-containing protein</fullName>
    </submittedName>
</protein>
<dbReference type="Proteomes" id="UP000298170">
    <property type="component" value="Unassembled WGS sequence"/>
</dbReference>
<keyword evidence="7" id="KW-1185">Reference proteome</keyword>
<evidence type="ECO:0000259" key="5">
    <source>
        <dbReference type="Pfam" id="PF19077"/>
    </source>
</evidence>
<proteinExistence type="inferred from homology"/>
<reference evidence="6 7" key="1">
    <citation type="submission" date="2019-03" db="EMBL/GenBank/DDBJ databases">
        <title>Genomics of glacier-inhabiting Cryobacterium strains.</title>
        <authorList>
            <person name="Liu Q."/>
            <person name="Xin Y.-H."/>
        </authorList>
    </citation>
    <scope>NUCLEOTIDE SEQUENCE [LARGE SCALE GENOMIC DNA]</scope>
    <source>
        <strain evidence="6 7">Sr39</strain>
    </source>
</reference>
<dbReference type="InterPro" id="IPR021884">
    <property type="entry name" value="Ice-bd_prot"/>
</dbReference>
<gene>
    <name evidence="6" type="ORF">E3T39_06740</name>
</gene>
<feature type="region of interest" description="Disordered" evidence="3">
    <location>
        <begin position="407"/>
        <end position="426"/>
    </location>
</feature>
<dbReference type="Pfam" id="PF19077">
    <property type="entry name" value="Big_13"/>
    <property type="match status" value="2"/>
</dbReference>
<comment type="similarity">
    <text evidence="1">Belongs to the ice-binding protein family.</text>
</comment>
<comment type="caution">
    <text evidence="6">The sequence shown here is derived from an EMBL/GenBank/DDBJ whole genome shotgun (WGS) entry which is preliminary data.</text>
</comment>
<name>A0A4R9AGX5_9MICO</name>
<evidence type="ECO:0000313" key="6">
    <source>
        <dbReference type="EMBL" id="TFD61718.1"/>
    </source>
</evidence>
<dbReference type="InterPro" id="IPR013783">
    <property type="entry name" value="Ig-like_fold"/>
</dbReference>